<dbReference type="RefSeq" id="WP_135446362.1">
    <property type="nucleotide sequence ID" value="NZ_SRLE01000016.1"/>
</dbReference>
<reference evidence="2 3" key="1">
    <citation type="submission" date="2019-04" db="EMBL/GenBank/DDBJ databases">
        <title>Taxonomy of novel Haliea sp. from mangrove soil of West Coast of India.</title>
        <authorList>
            <person name="Verma A."/>
            <person name="Kumar P."/>
            <person name="Krishnamurthi S."/>
        </authorList>
    </citation>
    <scope>NUCLEOTIDE SEQUENCE [LARGE SCALE GENOMIC DNA]</scope>
    <source>
        <strain evidence="2 3">SAOS-164</strain>
    </source>
</reference>
<dbReference type="OrthoDB" id="8611139at2"/>
<organism evidence="2 3">
    <name type="scientific">Mangrovimicrobium sediminis</name>
    <dbReference type="NCBI Taxonomy" id="2562682"/>
    <lineage>
        <taxon>Bacteria</taxon>
        <taxon>Pseudomonadati</taxon>
        <taxon>Pseudomonadota</taxon>
        <taxon>Gammaproteobacteria</taxon>
        <taxon>Cellvibrionales</taxon>
        <taxon>Halieaceae</taxon>
        <taxon>Mangrovimicrobium</taxon>
    </lineage>
</organism>
<dbReference type="AlphaFoldDB" id="A0A4Z0LUT8"/>
<feature type="transmembrane region" description="Helical" evidence="1">
    <location>
        <begin position="6"/>
        <end position="25"/>
    </location>
</feature>
<comment type="caution">
    <text evidence="2">The sequence shown here is derived from an EMBL/GenBank/DDBJ whole genome shotgun (WGS) entry which is preliminary data.</text>
</comment>
<name>A0A4Z0LUT8_9GAMM</name>
<evidence type="ECO:0000256" key="1">
    <source>
        <dbReference type="SAM" id="Phobius"/>
    </source>
</evidence>
<dbReference type="Proteomes" id="UP000298050">
    <property type="component" value="Unassembled WGS sequence"/>
</dbReference>
<evidence type="ECO:0000313" key="3">
    <source>
        <dbReference type="Proteomes" id="UP000298050"/>
    </source>
</evidence>
<proteinExistence type="predicted"/>
<keyword evidence="1" id="KW-1133">Transmembrane helix</keyword>
<sequence>MEFVWPVIVSIIILMILVAWISSSLKERRKKKVRERSIPYVDENLKAGIPYSIHINDGRVFESVVILGTTEPGEGQFSFTGFDEALVLQTPEGKKVFLKMSSIRFIQEL</sequence>
<keyword evidence="3" id="KW-1185">Reference proteome</keyword>
<keyword evidence="1" id="KW-0472">Membrane</keyword>
<keyword evidence="1" id="KW-0812">Transmembrane</keyword>
<evidence type="ECO:0000313" key="2">
    <source>
        <dbReference type="EMBL" id="TGD71039.1"/>
    </source>
</evidence>
<protein>
    <submittedName>
        <fullName evidence="2">Uncharacterized protein</fullName>
    </submittedName>
</protein>
<gene>
    <name evidence="2" type="ORF">E4634_19525</name>
</gene>
<accession>A0A4Z0LUT8</accession>
<dbReference type="EMBL" id="SRLE01000016">
    <property type="protein sequence ID" value="TGD71039.1"/>
    <property type="molecule type" value="Genomic_DNA"/>
</dbReference>